<dbReference type="Pfam" id="PF13926">
    <property type="entry name" value="DUF4211"/>
    <property type="match status" value="1"/>
</dbReference>
<feature type="compositionally biased region" description="Low complexity" evidence="1">
    <location>
        <begin position="36"/>
        <end position="56"/>
    </location>
</feature>
<organism evidence="3 4">
    <name type="scientific">Nicrophorus vespilloides</name>
    <name type="common">Boreal carrion beetle</name>
    <dbReference type="NCBI Taxonomy" id="110193"/>
    <lineage>
        <taxon>Eukaryota</taxon>
        <taxon>Metazoa</taxon>
        <taxon>Ecdysozoa</taxon>
        <taxon>Arthropoda</taxon>
        <taxon>Hexapoda</taxon>
        <taxon>Insecta</taxon>
        <taxon>Pterygota</taxon>
        <taxon>Neoptera</taxon>
        <taxon>Endopterygota</taxon>
        <taxon>Coleoptera</taxon>
        <taxon>Polyphaga</taxon>
        <taxon>Staphyliniformia</taxon>
        <taxon>Silphidae</taxon>
        <taxon>Nicrophorinae</taxon>
        <taxon>Nicrophorus</taxon>
    </lineage>
</organism>
<feature type="domain" description="DUF4211" evidence="2">
    <location>
        <begin position="1101"/>
        <end position="1211"/>
    </location>
</feature>
<evidence type="ECO:0000313" key="3">
    <source>
        <dbReference type="Proteomes" id="UP000695000"/>
    </source>
</evidence>
<feature type="compositionally biased region" description="Basic and acidic residues" evidence="1">
    <location>
        <begin position="523"/>
        <end position="537"/>
    </location>
</feature>
<name>A0ABM1MMB1_NICVS</name>
<dbReference type="InterPro" id="IPR025451">
    <property type="entry name" value="DUF4211"/>
</dbReference>
<evidence type="ECO:0000313" key="4">
    <source>
        <dbReference type="RefSeq" id="XP_017775711.1"/>
    </source>
</evidence>
<feature type="compositionally biased region" description="Acidic residues" evidence="1">
    <location>
        <begin position="875"/>
        <end position="886"/>
    </location>
</feature>
<feature type="compositionally biased region" description="Basic and acidic residues" evidence="1">
    <location>
        <begin position="768"/>
        <end position="782"/>
    </location>
</feature>
<keyword evidence="3" id="KW-1185">Reference proteome</keyword>
<protein>
    <submittedName>
        <fullName evidence="4">Uncharacterized protein LOC108562042 isoform X1</fullName>
    </submittedName>
</protein>
<sequence length="1318" mass="146529">MDPVGPWSAYASYNRLTAGVSATTTAGELHHLPSSTTGGTPPVPATTTTTTTTTQLLPGGFLSSPQGAYDVFTPFFHHAGTKPPAHYVTQRQSLSKQPEGEFHQTPAFFEQNHPAWQQNSPFGILPHESVVPTTTAKGYENFNAHFAAQSINHLNSLAAKNATARVQSPQVVATTTKSQGNATFFQVPVTFTISVDSSVSKQIYATTNAQNIQQSCIVTSSNASIPGNSRGVPVTGASSRAGSFLPSNAACIAVTKPSSAPQVQTKAQIKVYPEIAIQNERNNDEQQQSSPISFSMDAPRLSYANSTSNNTNKRPFQTNYRHYQQGSNNESSDFQRVASVTTNGNSDCNIAVSRRSSPLLAHSQASPIGHAPSPVYPQYNSPMSTSISSPQSNNHMTPPSPLDASVPRPSPQSNIAYSSVITRALNTDKQFPERFERQNQVCWEDRRKFNAYNATNTTVDVVTSSRTESVPRQAGNVTISEHQAYFDGQVPLQDLSSCRGDPMSIVKNLQQQQSCHLQQVEIKQEVKKRKSDEKDSRMPPPAHSTGANQPPPPVPQNGTFYYSDRWNLQSASKIFTSQNLPQHQGLIIHPHGHHPPPPIPYFTPYHLPTSHPTEYPSSVELTPLSNYSESPTQTAHYQQQIDAQPKVVVPNIEEELKFLNGSNPLTISRPPQLHQSKTINPPNIAKPADVKSTGPGAGFMSSYIKFLQGERDSSPPPSARAPRTYSRTKIVKENKDSINGVKPILPPITQPPPPPPVITRLSQGDPQDDPRYFPLPKERKQNSFDTSDDGISSDDDIFRKMPPLTKDGVVKTGKKGRPCKAGGPKDKKKIKTKIKSKMKVDNVTDITDVPRRETCKRAAKDRVHLQNIITKGETIDEPEDFADSDSDPAWTPAAKEDVEEEVPSKKGKRKFGGKKKATRNLITAAAEGAGIQVDNIEDYLSDSSMTQTKKQKAAYQVHKTVNNPARTLEDNIEANLVQQHNNIVRSAPVLNNNGNTTYPFKPGEFVAVESELTQNWPIIWRFDGKSRLQKYQPFIQNGNTLYKNISTYTSWTPDSKNQYISIPVRFHSQNNLEIIVEFMKHEVMVPNPEFISKCIKECEIYQDNFEVYIQTLISQSLDSNFLTEIFQEQDEYFLSNVKVIDDITINKKNKLIGALRWPSQLQAALSTWPCFNLTKDFLTKEILSQNCAACKQPTVSIRLLLYGQPYNSTTLEGCAPDPKAINDKDFVMCRLCGNNVELFNKITHQKYLMYIECAKRVTDKRTMDPRKDTTCILNELLADESWLNQLFSMVRTSWANVESVERNFLMRHLKSDTNSVVK</sequence>
<dbReference type="GeneID" id="108562042"/>
<evidence type="ECO:0000259" key="2">
    <source>
        <dbReference type="Pfam" id="PF13926"/>
    </source>
</evidence>
<evidence type="ECO:0000256" key="1">
    <source>
        <dbReference type="SAM" id="MobiDB-lite"/>
    </source>
</evidence>
<feature type="compositionally biased region" description="Pro residues" evidence="1">
    <location>
        <begin position="744"/>
        <end position="757"/>
    </location>
</feature>
<gene>
    <name evidence="4" type="primary">LOC108562042</name>
</gene>
<feature type="region of interest" description="Disordered" evidence="1">
    <location>
        <begin position="663"/>
        <end position="695"/>
    </location>
</feature>
<reference evidence="4" key="1">
    <citation type="submission" date="2025-08" db="UniProtKB">
        <authorList>
            <consortium name="RefSeq"/>
        </authorList>
    </citation>
    <scope>IDENTIFICATION</scope>
    <source>
        <tissue evidence="4">Whole Larva</tissue>
    </source>
</reference>
<feature type="compositionally biased region" description="Acidic residues" evidence="1">
    <location>
        <begin position="786"/>
        <end position="795"/>
    </location>
</feature>
<dbReference type="PANTHER" id="PTHR14689">
    <property type="entry name" value="PHORBOL-ESTER_DAG-TYPE DOMAIN-CONTAINING PROTEIN"/>
    <property type="match status" value="1"/>
</dbReference>
<accession>A0ABM1MMB1</accession>
<proteinExistence type="predicted"/>
<feature type="region of interest" description="Disordered" evidence="1">
    <location>
        <begin position="29"/>
        <end position="56"/>
    </location>
</feature>
<feature type="region of interest" description="Disordered" evidence="1">
    <location>
        <begin position="361"/>
        <end position="413"/>
    </location>
</feature>
<feature type="region of interest" description="Disordered" evidence="1">
    <location>
        <begin position="523"/>
        <end position="557"/>
    </location>
</feature>
<feature type="compositionally biased region" description="Basic residues" evidence="1">
    <location>
        <begin position="905"/>
        <end position="914"/>
    </location>
</feature>
<dbReference type="PANTHER" id="PTHR14689:SF0">
    <property type="entry name" value="COILED-COIL DOMAIN-CONTAINING PROTEIN 82"/>
    <property type="match status" value="1"/>
</dbReference>
<dbReference type="RefSeq" id="XP_017775711.1">
    <property type="nucleotide sequence ID" value="XM_017920222.1"/>
</dbReference>
<feature type="region of interest" description="Disordered" evidence="1">
    <location>
        <begin position="874"/>
        <end position="914"/>
    </location>
</feature>
<dbReference type="Proteomes" id="UP000695000">
    <property type="component" value="Unplaced"/>
</dbReference>
<feature type="region of interest" description="Disordered" evidence="1">
    <location>
        <begin position="708"/>
        <end position="831"/>
    </location>
</feature>
<feature type="compositionally biased region" description="Low complexity" evidence="1">
    <location>
        <begin position="380"/>
        <end position="394"/>
    </location>
</feature>